<dbReference type="OrthoDB" id="273123at2759"/>
<feature type="compositionally biased region" description="Pro residues" evidence="12">
    <location>
        <begin position="218"/>
        <end position="237"/>
    </location>
</feature>
<comment type="similarity">
    <text evidence="2">Belongs to the MCM10 family.</text>
</comment>
<keyword evidence="10" id="KW-0238">DNA-binding</keyword>
<dbReference type="GO" id="GO:0043596">
    <property type="term" value="C:nuclear replication fork"/>
    <property type="evidence" value="ECO:0007669"/>
    <property type="project" value="TreeGrafter"/>
</dbReference>
<comment type="subcellular location">
    <subcellularLocation>
        <location evidence="1">Nucleus</location>
    </subcellularLocation>
</comment>
<evidence type="ECO:0000256" key="4">
    <source>
        <dbReference type="ARBA" id="ARBA00022705"/>
    </source>
</evidence>
<dbReference type="GO" id="GO:0006974">
    <property type="term" value="P:DNA damage response"/>
    <property type="evidence" value="ECO:0007669"/>
    <property type="project" value="UniProtKB-KW"/>
</dbReference>
<organism evidence="14 15">
    <name type="scientific">Albula goreensis</name>
    <dbReference type="NCBI Taxonomy" id="1534307"/>
    <lineage>
        <taxon>Eukaryota</taxon>
        <taxon>Metazoa</taxon>
        <taxon>Chordata</taxon>
        <taxon>Craniata</taxon>
        <taxon>Vertebrata</taxon>
        <taxon>Euteleostomi</taxon>
        <taxon>Actinopterygii</taxon>
        <taxon>Neopterygii</taxon>
        <taxon>Teleostei</taxon>
        <taxon>Albuliformes</taxon>
        <taxon>Albulidae</taxon>
        <taxon>Albula</taxon>
    </lineage>
</organism>
<dbReference type="InterPro" id="IPR040184">
    <property type="entry name" value="Mcm10"/>
</dbReference>
<keyword evidence="15" id="KW-1185">Reference proteome</keyword>
<accession>A0A8T3CEE0</accession>
<dbReference type="GO" id="GO:0006270">
    <property type="term" value="P:DNA replication initiation"/>
    <property type="evidence" value="ECO:0007669"/>
    <property type="project" value="InterPro"/>
</dbReference>
<evidence type="ECO:0000256" key="11">
    <source>
        <dbReference type="ARBA" id="ARBA00023242"/>
    </source>
</evidence>
<evidence type="ECO:0000256" key="10">
    <source>
        <dbReference type="ARBA" id="ARBA00023125"/>
    </source>
</evidence>
<keyword evidence="9" id="KW-0175">Coiled coil</keyword>
<dbReference type="InterPro" id="IPR015411">
    <property type="entry name" value="Rep_factor_Mcm10_C"/>
</dbReference>
<dbReference type="Gene3D" id="1.20.5.420">
    <property type="entry name" value="Immunoglobulin FC, subunit C"/>
    <property type="match status" value="1"/>
</dbReference>
<dbReference type="GO" id="GO:0003688">
    <property type="term" value="F:DNA replication origin binding"/>
    <property type="evidence" value="ECO:0007669"/>
    <property type="project" value="TreeGrafter"/>
</dbReference>
<feature type="compositionally biased region" description="Polar residues" evidence="12">
    <location>
        <begin position="196"/>
        <end position="215"/>
    </location>
</feature>
<keyword evidence="4" id="KW-0235">DNA replication</keyword>
<dbReference type="GO" id="GO:0008270">
    <property type="term" value="F:zinc ion binding"/>
    <property type="evidence" value="ECO:0007669"/>
    <property type="project" value="UniProtKB-KW"/>
</dbReference>
<dbReference type="SMART" id="SM01280">
    <property type="entry name" value="Mcm10"/>
    <property type="match status" value="1"/>
</dbReference>
<sequence>MAGEDNLDILTALLEENETGEWESGGAPDEADDLDGLFDNDDEDEYDEGPEEEGNGQIQDSASALFGDVDDLVEEDNKEKQSGLTPSLPASKANDSLNKSKEDLEAELRCMQEQMQRLQQQLVATQQTSKKTPPRDGPPVRSPLTQKHLAQPAASVRSDSSAASTQLLKNNKRMAHQPKPIAETASENSLMRKGMSDSSSQPVRTNGKLSSKLQSQPPTAPVRQAPPPAAQVPPRPAAPQDVAVEKFSGLRLRKPRVSSTEMERKMADRRLIRLSQLPDRLAREKLEDSDWVTFAVVVSKITPQSNSSGKTFSIWKLNDLHNLEVFVSLFLFGEVHKEHWKTHPGTVIGILNPNPMKPKEGSDGVCLSVDHPQKVLLMGEAQDFGTCKATKKNGDPCSQLVNMYDCQYCQYHVKAQYKKMSAKRAELQSSFSGKVPGKARGGASLKERLCQNGFHYGGVSSAACAASLTASHPKKPKQSTLGNLFVRGSDQLVSEAKTMAMQSGQVSGCSEDFKSLLSMPTPGALNLKRHLSQAKPTAAAGSAAGGVQSISASQLLKQQKQQMLETRKKRTEEIQKRFLQNYGKAGSSGAEGAGPGLLKKGGEQGPIRAAVPNTPTLGRGLSKGEDVLFFDHTPPPPPPSHSLSAAKLAALKKLREKGGAIAKQDPNAVKRKRANSAEIASKVEASLQSSPGETGAGPEEPAQKKRREQLDYLQSEEFQKILNAKSRHTATLQAAEFQIQEKYFDPLVKKEQMEEKMRNIREMKCRAVTCKTCKYTYFKPLDQCVEKNHDYHWHDAVKRFFKCPCGQRAIALDRLPHKHCSNCGLFKWERDGMLKEKLGPKIGGELLLPRGEEQPKFLNSTK</sequence>
<dbReference type="Proteomes" id="UP000829720">
    <property type="component" value="Unassembled WGS sequence"/>
</dbReference>
<evidence type="ECO:0000313" key="15">
    <source>
        <dbReference type="Proteomes" id="UP000829720"/>
    </source>
</evidence>
<dbReference type="InterPro" id="IPR012340">
    <property type="entry name" value="NA-bd_OB-fold"/>
</dbReference>
<evidence type="ECO:0000256" key="5">
    <source>
        <dbReference type="ARBA" id="ARBA00022723"/>
    </source>
</evidence>
<feature type="compositionally biased region" description="Acidic residues" evidence="12">
    <location>
        <begin position="29"/>
        <end position="54"/>
    </location>
</feature>
<evidence type="ECO:0000256" key="12">
    <source>
        <dbReference type="SAM" id="MobiDB-lite"/>
    </source>
</evidence>
<dbReference type="GO" id="GO:0003697">
    <property type="term" value="F:single-stranded DNA binding"/>
    <property type="evidence" value="ECO:0007669"/>
    <property type="project" value="InterPro"/>
</dbReference>
<evidence type="ECO:0000313" key="14">
    <source>
        <dbReference type="EMBL" id="KAI1882220.1"/>
    </source>
</evidence>
<evidence type="ECO:0000256" key="2">
    <source>
        <dbReference type="ARBA" id="ARBA00009679"/>
    </source>
</evidence>
<keyword evidence="7" id="KW-0863">Zinc-finger</keyword>
<evidence type="ECO:0000256" key="1">
    <source>
        <dbReference type="ARBA" id="ARBA00004123"/>
    </source>
</evidence>
<reference evidence="14" key="1">
    <citation type="submission" date="2021-01" db="EMBL/GenBank/DDBJ databases">
        <authorList>
            <person name="Zahm M."/>
            <person name="Roques C."/>
            <person name="Cabau C."/>
            <person name="Klopp C."/>
            <person name="Donnadieu C."/>
            <person name="Jouanno E."/>
            <person name="Lampietro C."/>
            <person name="Louis A."/>
            <person name="Herpin A."/>
            <person name="Echchiki A."/>
            <person name="Berthelot C."/>
            <person name="Parey E."/>
            <person name="Roest-Crollius H."/>
            <person name="Braasch I."/>
            <person name="Postlethwait J."/>
            <person name="Bobe J."/>
            <person name="Montfort J."/>
            <person name="Bouchez O."/>
            <person name="Begum T."/>
            <person name="Mejri S."/>
            <person name="Adams A."/>
            <person name="Chen W.-J."/>
            <person name="Guiguen Y."/>
        </authorList>
    </citation>
    <scope>NUCLEOTIDE SEQUENCE</scope>
    <source>
        <tissue evidence="14">Blood</tissue>
    </source>
</reference>
<dbReference type="Pfam" id="PF09329">
    <property type="entry name" value="zf-primase"/>
    <property type="match status" value="1"/>
</dbReference>
<dbReference type="InterPro" id="IPR015408">
    <property type="entry name" value="Znf_Mcm10/DnaG"/>
</dbReference>
<evidence type="ECO:0000256" key="9">
    <source>
        <dbReference type="ARBA" id="ARBA00023054"/>
    </source>
</evidence>
<feature type="region of interest" description="Disordered" evidence="12">
    <location>
        <begin position="584"/>
        <end position="643"/>
    </location>
</feature>
<keyword evidence="8" id="KW-0862">Zinc</keyword>
<gene>
    <name evidence="14" type="ORF">AGOR_G00248440</name>
</gene>
<comment type="caution">
    <text evidence="14">The sequence shown here is derived from an EMBL/GenBank/DDBJ whole genome shotgun (WGS) entry which is preliminary data.</text>
</comment>
<dbReference type="PANTHER" id="PTHR13454:SF11">
    <property type="entry name" value="PROTEIN MCM10 HOMOLOG"/>
    <property type="match status" value="1"/>
</dbReference>
<dbReference type="FunFam" id="2.40.50.140:FF:000167">
    <property type="entry name" value="Minichromosome maintenance 10 replication initiation factor"/>
    <property type="match status" value="1"/>
</dbReference>
<dbReference type="InterPro" id="IPR055065">
    <property type="entry name" value="OB_MCM10"/>
</dbReference>
<keyword evidence="11" id="KW-0539">Nucleus</keyword>
<protein>
    <recommendedName>
        <fullName evidence="3">Protein MCM10 homolog</fullName>
    </recommendedName>
</protein>
<feature type="region of interest" description="Disordered" evidence="12">
    <location>
        <begin position="683"/>
        <end position="706"/>
    </location>
</feature>
<feature type="region of interest" description="Disordered" evidence="12">
    <location>
        <begin position="1"/>
        <end position="246"/>
    </location>
</feature>
<dbReference type="Pfam" id="PF22379">
    <property type="entry name" value="OB_MCM10"/>
    <property type="match status" value="1"/>
</dbReference>
<evidence type="ECO:0000256" key="3">
    <source>
        <dbReference type="ARBA" id="ARBA00017770"/>
    </source>
</evidence>
<evidence type="ECO:0000256" key="7">
    <source>
        <dbReference type="ARBA" id="ARBA00022771"/>
    </source>
</evidence>
<dbReference type="AlphaFoldDB" id="A0A8T3CEE0"/>
<feature type="compositionally biased region" description="Low complexity" evidence="12">
    <location>
        <begin position="111"/>
        <end position="128"/>
    </location>
</feature>
<keyword evidence="6" id="KW-0227">DNA damage</keyword>
<dbReference type="Pfam" id="PF09332">
    <property type="entry name" value="Mcm10"/>
    <property type="match status" value="1"/>
</dbReference>
<dbReference type="Pfam" id="PF24863">
    <property type="entry name" value="zf-CCCH_Mcm10"/>
    <property type="match status" value="1"/>
</dbReference>
<dbReference type="PANTHER" id="PTHR13454">
    <property type="entry name" value="PROTEIN MCM10 HOMOLOG"/>
    <property type="match status" value="1"/>
</dbReference>
<dbReference type="Gene3D" id="2.40.50.140">
    <property type="entry name" value="Nucleic acid-binding proteins"/>
    <property type="match status" value="1"/>
</dbReference>
<feature type="compositionally biased region" description="Basic and acidic residues" evidence="12">
    <location>
        <begin position="98"/>
        <end position="110"/>
    </location>
</feature>
<name>A0A8T3CEE0_9TELE</name>
<feature type="domain" description="Replication factor Mcm10 C-terminal" evidence="13">
    <location>
        <begin position="517"/>
        <end position="860"/>
    </location>
</feature>
<dbReference type="EMBL" id="JAERUA010000025">
    <property type="protein sequence ID" value="KAI1882220.1"/>
    <property type="molecule type" value="Genomic_DNA"/>
</dbReference>
<keyword evidence="5" id="KW-0479">Metal-binding</keyword>
<proteinExistence type="inferred from homology"/>
<evidence type="ECO:0000256" key="6">
    <source>
        <dbReference type="ARBA" id="ARBA00022763"/>
    </source>
</evidence>
<feature type="compositionally biased region" description="Low complexity" evidence="12">
    <location>
        <begin position="153"/>
        <end position="164"/>
    </location>
</feature>
<evidence type="ECO:0000256" key="8">
    <source>
        <dbReference type="ARBA" id="ARBA00022833"/>
    </source>
</evidence>
<evidence type="ECO:0000259" key="13">
    <source>
        <dbReference type="SMART" id="SM01280"/>
    </source>
</evidence>
<dbReference type="InterPro" id="IPR056791">
    <property type="entry name" value="Znf_Mcm10_C"/>
</dbReference>